<dbReference type="AlphaFoldDB" id="A0A7R9YC81"/>
<dbReference type="InterPro" id="IPR011989">
    <property type="entry name" value="ARM-like"/>
</dbReference>
<organism evidence="5">
    <name type="scientific">Pinguiococcus pyrenoidosus</name>
    <dbReference type="NCBI Taxonomy" id="172671"/>
    <lineage>
        <taxon>Eukaryota</taxon>
        <taxon>Sar</taxon>
        <taxon>Stramenopiles</taxon>
        <taxon>Ochrophyta</taxon>
        <taxon>Pinguiophyceae</taxon>
        <taxon>Pinguiochrysidales</taxon>
        <taxon>Pinguiochrysidaceae</taxon>
        <taxon>Pinguiococcus</taxon>
    </lineage>
</organism>
<dbReference type="Pfam" id="PF23744">
    <property type="entry name" value="ARM_LRRK2"/>
    <property type="match status" value="1"/>
</dbReference>
<accession>A0A7R9YC81</accession>
<dbReference type="Gene3D" id="1.25.10.10">
    <property type="entry name" value="Leucine-rich Repeat Variant"/>
    <property type="match status" value="2"/>
</dbReference>
<keyword evidence="3" id="KW-0175">Coiled coil</keyword>
<evidence type="ECO:0000259" key="4">
    <source>
        <dbReference type="Pfam" id="PF23744"/>
    </source>
</evidence>
<dbReference type="PROSITE" id="PS50176">
    <property type="entry name" value="ARM_REPEAT"/>
    <property type="match status" value="1"/>
</dbReference>
<proteinExistence type="predicted"/>
<protein>
    <recommendedName>
        <fullName evidence="4">LRRK2 ARM repeat domain-containing protein</fullName>
    </recommendedName>
</protein>
<dbReference type="InterPro" id="IPR056597">
    <property type="entry name" value="ARM_LRRK2"/>
</dbReference>
<dbReference type="PANTHER" id="PTHR22895">
    <property type="entry name" value="ARMADILLO REPEAT-CONTAINING PROTEIN 6"/>
    <property type="match status" value="1"/>
</dbReference>
<keyword evidence="1" id="KW-0677">Repeat</keyword>
<feature type="repeat" description="ARM" evidence="2">
    <location>
        <begin position="333"/>
        <end position="372"/>
    </location>
</feature>
<evidence type="ECO:0000256" key="2">
    <source>
        <dbReference type="PROSITE-ProRule" id="PRU00259"/>
    </source>
</evidence>
<dbReference type="InterPro" id="IPR000225">
    <property type="entry name" value="Armadillo"/>
</dbReference>
<evidence type="ECO:0000256" key="1">
    <source>
        <dbReference type="ARBA" id="ARBA00022737"/>
    </source>
</evidence>
<sequence>MEAEALVSRALARTDELRDTAQMLIGHTTLQISGADKAVSARLLLREIQKHRRLLRGLDRDPEPLDALLRALDAAVVAAEQVGDGRGCLCSPGRSTRRATRRFQGSLGELGRRLEELRWSLEALEKQESDAAEDALPDESLPPMLRASYVHALPFSARREATEILRVSAGDAEDFARQLVAYSCSVKADATNAENEALMEVAIWGLRRYFFEKRVATSTLLVLTRNIRQHPSRELREKFVGEGLFDGVRDTLRHHEHAPGVLLQATNLLCKMIRGRNAAHFRDQLMNLGIADLVLTAMAKHQSHAGLQTNACEIVSGLSRGSEARKEELMKLGVADALVAAMSTHSGNAQLQEHACAAISNLACGDNARRQVFVSLDAQRYIGDALRLHKSKGQVQSNGCAAIGMLFITQGMGEEVAVETAFPELVVSALRNFKKDPGVQEHGCGAIWILALDHSELQTELIEIGAIRVLAKALLRYGGKAAITMNALGALASLAHKVDEHSNGRSLAVEGSRLIVDAIRLCQEDTAVLEQALKAIQNLTSGSGEWKDALLARDAVAAVLTVMEKHMECASLQEQALATVWVIAASVDNQGRKNAYDVYAGIASAVVTSMEHHADNACVQENGCGAICHLAARGFDLKALLIAKGAADLINASVERFPDNLALRHRAQKAIQELEKRSRDPLTNGALQALTRVSLHAATHVPVDVGLTQV</sequence>
<feature type="coiled-coil region" evidence="3">
    <location>
        <begin position="107"/>
        <end position="134"/>
    </location>
</feature>
<dbReference type="InterPro" id="IPR016024">
    <property type="entry name" value="ARM-type_fold"/>
</dbReference>
<dbReference type="SUPFAM" id="SSF48371">
    <property type="entry name" value="ARM repeat"/>
    <property type="match status" value="2"/>
</dbReference>
<gene>
    <name evidence="5" type="ORF">PPYR1160_LOCUS8480</name>
</gene>
<evidence type="ECO:0000313" key="5">
    <source>
        <dbReference type="EMBL" id="CAD8258979.1"/>
    </source>
</evidence>
<feature type="domain" description="LRRK2 ARM repeat" evidence="4">
    <location>
        <begin position="386"/>
        <end position="630"/>
    </location>
</feature>
<dbReference type="EMBL" id="HBEA01011098">
    <property type="protein sequence ID" value="CAD8258979.1"/>
    <property type="molecule type" value="Transcribed_RNA"/>
</dbReference>
<evidence type="ECO:0000256" key="3">
    <source>
        <dbReference type="SAM" id="Coils"/>
    </source>
</evidence>
<name>A0A7R9YC81_9STRA</name>
<dbReference type="SMART" id="SM00185">
    <property type="entry name" value="ARM"/>
    <property type="match status" value="4"/>
</dbReference>
<reference evidence="5" key="1">
    <citation type="submission" date="2021-01" db="EMBL/GenBank/DDBJ databases">
        <authorList>
            <person name="Corre E."/>
            <person name="Pelletier E."/>
            <person name="Niang G."/>
            <person name="Scheremetjew M."/>
            <person name="Finn R."/>
            <person name="Kale V."/>
            <person name="Holt S."/>
            <person name="Cochrane G."/>
            <person name="Meng A."/>
            <person name="Brown T."/>
            <person name="Cohen L."/>
        </authorList>
    </citation>
    <scope>NUCLEOTIDE SEQUENCE</scope>
    <source>
        <strain evidence="5">CCMP2078</strain>
    </source>
</reference>
<dbReference type="PANTHER" id="PTHR22895:SF0">
    <property type="entry name" value="ARMADILLO REPEAT-CONTAINING PROTEIN 6"/>
    <property type="match status" value="1"/>
</dbReference>